<sequence>MNNNEQVVYDRGILTSGSIKSQDESAMTG</sequence>
<evidence type="ECO:0000313" key="1">
    <source>
        <dbReference type="EMBL" id="CUO63435.1"/>
    </source>
</evidence>
<gene>
    <name evidence="1" type="ORF">ERS852407_03429</name>
</gene>
<evidence type="ECO:0000313" key="2">
    <source>
        <dbReference type="Proteomes" id="UP000095651"/>
    </source>
</evidence>
<dbReference type="AlphaFoldDB" id="A0A174GSL8"/>
<reference evidence="1 2" key="1">
    <citation type="submission" date="2015-09" db="EMBL/GenBank/DDBJ databases">
        <authorList>
            <consortium name="Pathogen Informatics"/>
        </authorList>
    </citation>
    <scope>NUCLEOTIDE SEQUENCE [LARGE SCALE GENOMIC DNA]</scope>
    <source>
        <strain evidence="1 2">2789STDY5608850</strain>
    </source>
</reference>
<accession>A0A174GSL8</accession>
<organism evidence="1 2">
    <name type="scientific">Hungatella hathewayi</name>
    <dbReference type="NCBI Taxonomy" id="154046"/>
    <lineage>
        <taxon>Bacteria</taxon>
        <taxon>Bacillati</taxon>
        <taxon>Bacillota</taxon>
        <taxon>Clostridia</taxon>
        <taxon>Lachnospirales</taxon>
        <taxon>Lachnospiraceae</taxon>
        <taxon>Hungatella</taxon>
    </lineage>
</organism>
<dbReference type="Proteomes" id="UP000095651">
    <property type="component" value="Unassembled WGS sequence"/>
</dbReference>
<protein>
    <submittedName>
        <fullName evidence="1">Uncharacterized protein</fullName>
    </submittedName>
</protein>
<name>A0A174GSL8_9FIRM</name>
<proteinExistence type="predicted"/>
<dbReference type="EMBL" id="CYZE01000009">
    <property type="protein sequence ID" value="CUO63435.1"/>
    <property type="molecule type" value="Genomic_DNA"/>
</dbReference>